<protein>
    <submittedName>
        <fullName evidence="6">MFS transporter</fullName>
    </submittedName>
</protein>
<sequence length="398" mass="41766">MNATARQRPAWILPVIVLSQFAATSLWFAANAVLPDLQTVFDLPANAVGLVTSAVQFGFVAGTLIFALLTLSDRFRPSTVFLVCALLGAACNAGVFVVPDGLWPLLVLRFATGFFLAGIYPVGMKIAASWYAEGLGGALGYLVGALVLGTAFPHLIEALGGDLPWRGVMAAVSGLAVAGGLAVYLFVPAGPHLPGPSPFDPRAIPQAFADRNLRSAAFGYFGHMWELYPVLAFFPVLLVLHIEGGGASGVGVSLWSFFAIAAGAVGCMGGGMLSRRLGSARVAFVQLACSGVACVVSPWLLHAPTPVFLAFLLFWGMTVSGDSPQFSTLVAGSAPRRSVGTALTFVNSMGFAITIVSLQLVELLRHVVHPDYMMWVLVPGPVIGLLAMRRLLQPPLST</sequence>
<evidence type="ECO:0000256" key="3">
    <source>
        <dbReference type="ARBA" id="ARBA00023136"/>
    </source>
</evidence>
<feature type="transmembrane region" description="Helical" evidence="4">
    <location>
        <begin position="339"/>
        <end position="360"/>
    </location>
</feature>
<feature type="transmembrane region" description="Helical" evidence="4">
    <location>
        <begin position="254"/>
        <end position="273"/>
    </location>
</feature>
<accession>A0ABU3C2M3</accession>
<evidence type="ECO:0000313" key="7">
    <source>
        <dbReference type="Proteomes" id="UP001251857"/>
    </source>
</evidence>
<feature type="transmembrane region" description="Helical" evidence="4">
    <location>
        <begin position="78"/>
        <end position="97"/>
    </location>
</feature>
<keyword evidence="2 4" id="KW-1133">Transmembrane helix</keyword>
<organism evidence="6 7">
    <name type="scientific">Spectribacter hydrogenoxidans</name>
    <dbReference type="NCBI Taxonomy" id="3075608"/>
    <lineage>
        <taxon>Bacteria</taxon>
        <taxon>Pseudomonadati</taxon>
        <taxon>Pseudomonadota</taxon>
        <taxon>Gammaproteobacteria</taxon>
        <taxon>Salinisphaerales</taxon>
        <taxon>Salinisphaeraceae</taxon>
        <taxon>Spectribacter</taxon>
    </lineage>
</organism>
<dbReference type="Pfam" id="PF07690">
    <property type="entry name" value="MFS_1"/>
    <property type="match status" value="1"/>
</dbReference>
<feature type="transmembrane region" description="Helical" evidence="4">
    <location>
        <begin position="220"/>
        <end position="242"/>
    </location>
</feature>
<dbReference type="PROSITE" id="PS50850">
    <property type="entry name" value="MFS"/>
    <property type="match status" value="1"/>
</dbReference>
<dbReference type="InterPro" id="IPR020846">
    <property type="entry name" value="MFS_dom"/>
</dbReference>
<evidence type="ECO:0000256" key="2">
    <source>
        <dbReference type="ARBA" id="ARBA00022989"/>
    </source>
</evidence>
<feature type="transmembrane region" description="Helical" evidence="4">
    <location>
        <begin position="168"/>
        <end position="187"/>
    </location>
</feature>
<dbReference type="SUPFAM" id="SSF103473">
    <property type="entry name" value="MFS general substrate transporter"/>
    <property type="match status" value="1"/>
</dbReference>
<dbReference type="RefSeq" id="WP_311653704.1">
    <property type="nucleotide sequence ID" value="NZ_JAVRIB010000013.1"/>
</dbReference>
<dbReference type="EMBL" id="JAVRIB010000013">
    <property type="protein sequence ID" value="MDT0635805.1"/>
    <property type="molecule type" value="Genomic_DNA"/>
</dbReference>
<gene>
    <name evidence="6" type="ORF">RM532_12680</name>
</gene>
<dbReference type="PANTHER" id="PTHR23521:SF3">
    <property type="entry name" value="MFS TRANSPORTER"/>
    <property type="match status" value="1"/>
</dbReference>
<dbReference type="Proteomes" id="UP001251857">
    <property type="component" value="Unassembled WGS sequence"/>
</dbReference>
<feature type="transmembrane region" description="Helical" evidence="4">
    <location>
        <begin position="50"/>
        <end position="71"/>
    </location>
</feature>
<feature type="transmembrane region" description="Helical" evidence="4">
    <location>
        <begin position="372"/>
        <end position="392"/>
    </location>
</feature>
<dbReference type="InterPro" id="IPR036259">
    <property type="entry name" value="MFS_trans_sf"/>
</dbReference>
<proteinExistence type="predicted"/>
<dbReference type="InterPro" id="IPR011701">
    <property type="entry name" value="MFS"/>
</dbReference>
<keyword evidence="7" id="KW-1185">Reference proteome</keyword>
<dbReference type="Gene3D" id="1.20.1250.20">
    <property type="entry name" value="MFS general substrate transporter like domains"/>
    <property type="match status" value="1"/>
</dbReference>
<name>A0ABU3C2M3_9GAMM</name>
<feature type="transmembrane region" description="Helical" evidence="4">
    <location>
        <begin position="103"/>
        <end position="123"/>
    </location>
</feature>
<dbReference type="PANTHER" id="PTHR23521">
    <property type="entry name" value="TRANSPORTER MFS SUPERFAMILY"/>
    <property type="match status" value="1"/>
</dbReference>
<keyword evidence="1 4" id="KW-0812">Transmembrane</keyword>
<feature type="transmembrane region" description="Helical" evidence="4">
    <location>
        <begin position="12"/>
        <end position="30"/>
    </location>
</feature>
<reference evidence="6 7" key="1">
    <citation type="submission" date="2023-09" db="EMBL/GenBank/DDBJ databases">
        <authorList>
            <person name="Rey-Velasco X."/>
        </authorList>
    </citation>
    <scope>NUCLEOTIDE SEQUENCE [LARGE SCALE GENOMIC DNA]</scope>
    <source>
        <strain evidence="6 7">W335</strain>
    </source>
</reference>
<evidence type="ECO:0000313" key="6">
    <source>
        <dbReference type="EMBL" id="MDT0635805.1"/>
    </source>
</evidence>
<keyword evidence="3 4" id="KW-0472">Membrane</keyword>
<evidence type="ECO:0000256" key="1">
    <source>
        <dbReference type="ARBA" id="ARBA00022692"/>
    </source>
</evidence>
<evidence type="ECO:0000256" key="4">
    <source>
        <dbReference type="SAM" id="Phobius"/>
    </source>
</evidence>
<feature type="transmembrane region" description="Helical" evidence="4">
    <location>
        <begin position="135"/>
        <end position="156"/>
    </location>
</feature>
<comment type="caution">
    <text evidence="6">The sequence shown here is derived from an EMBL/GenBank/DDBJ whole genome shotgun (WGS) entry which is preliminary data.</text>
</comment>
<feature type="domain" description="Major facilitator superfamily (MFS) profile" evidence="5">
    <location>
        <begin position="12"/>
        <end position="398"/>
    </location>
</feature>
<evidence type="ECO:0000259" key="5">
    <source>
        <dbReference type="PROSITE" id="PS50850"/>
    </source>
</evidence>